<gene>
    <name evidence="1" type="ORF">CH063_10434</name>
</gene>
<name>H1VHF7_COLHI</name>
<sequence length="68" mass="7264">MGDVSGREREGLGREKAADAMRRGILRARRQTASLLDAQPAGREVQPVSEDLDRVAPAAGAYDGELSL</sequence>
<dbReference type="Proteomes" id="UP000007174">
    <property type="component" value="Unassembled WGS sequence"/>
</dbReference>
<dbReference type="AlphaFoldDB" id="H1VHF7"/>
<feature type="non-terminal residue" evidence="1">
    <location>
        <position position="68"/>
    </location>
</feature>
<organism evidence="1 2">
    <name type="scientific">Colletotrichum higginsianum (strain IMI 349063)</name>
    <name type="common">Crucifer anthracnose fungus</name>
    <dbReference type="NCBI Taxonomy" id="759273"/>
    <lineage>
        <taxon>Eukaryota</taxon>
        <taxon>Fungi</taxon>
        <taxon>Dikarya</taxon>
        <taxon>Ascomycota</taxon>
        <taxon>Pezizomycotina</taxon>
        <taxon>Sordariomycetes</taxon>
        <taxon>Hypocreomycetidae</taxon>
        <taxon>Glomerellales</taxon>
        <taxon>Glomerellaceae</taxon>
        <taxon>Colletotrichum</taxon>
        <taxon>Colletotrichum destructivum species complex</taxon>
    </lineage>
</organism>
<evidence type="ECO:0000313" key="2">
    <source>
        <dbReference type="Proteomes" id="UP000007174"/>
    </source>
</evidence>
<accession>H1VHF7</accession>
<reference evidence="2" key="1">
    <citation type="journal article" date="2012" name="Nat. Genet.">
        <title>Lifestyle transitions in plant pathogenic Colletotrichum fungi deciphered by genome and transcriptome analyses.</title>
        <authorList>
            <person name="O'Connell R.J."/>
            <person name="Thon M.R."/>
            <person name="Hacquard S."/>
            <person name="Amyotte S.G."/>
            <person name="Kleemann J."/>
            <person name="Torres M.F."/>
            <person name="Damm U."/>
            <person name="Buiate E.A."/>
            <person name="Epstein L."/>
            <person name="Alkan N."/>
            <person name="Altmueller J."/>
            <person name="Alvarado-Balderrama L."/>
            <person name="Bauser C.A."/>
            <person name="Becker C."/>
            <person name="Birren B.W."/>
            <person name="Chen Z."/>
            <person name="Choi J."/>
            <person name="Crouch J.A."/>
            <person name="Duvick J.P."/>
            <person name="Farman M.A."/>
            <person name="Gan P."/>
            <person name="Heiman D."/>
            <person name="Henrissat B."/>
            <person name="Howard R.J."/>
            <person name="Kabbage M."/>
            <person name="Koch C."/>
            <person name="Kracher B."/>
            <person name="Kubo Y."/>
            <person name="Law A.D."/>
            <person name="Lebrun M.-H."/>
            <person name="Lee Y.-H."/>
            <person name="Miyara I."/>
            <person name="Moore N."/>
            <person name="Neumann U."/>
            <person name="Nordstroem K."/>
            <person name="Panaccione D.G."/>
            <person name="Panstruga R."/>
            <person name="Place M."/>
            <person name="Proctor R.H."/>
            <person name="Prusky D."/>
            <person name="Rech G."/>
            <person name="Reinhardt R."/>
            <person name="Rollins J.A."/>
            <person name="Rounsley S."/>
            <person name="Schardl C.L."/>
            <person name="Schwartz D.C."/>
            <person name="Shenoy N."/>
            <person name="Shirasu K."/>
            <person name="Sikhakolli U.R."/>
            <person name="Stueber K."/>
            <person name="Sukno S.A."/>
            <person name="Sweigard J.A."/>
            <person name="Takano Y."/>
            <person name="Takahara H."/>
            <person name="Trail F."/>
            <person name="van der Does H.C."/>
            <person name="Voll L.M."/>
            <person name="Will I."/>
            <person name="Young S."/>
            <person name="Zeng Q."/>
            <person name="Zhang J."/>
            <person name="Zhou S."/>
            <person name="Dickman M.B."/>
            <person name="Schulze-Lefert P."/>
            <person name="Ver Loren van Themaat E."/>
            <person name="Ma L.-J."/>
            <person name="Vaillancourt L.J."/>
        </authorList>
    </citation>
    <scope>NUCLEOTIDE SEQUENCE [LARGE SCALE GENOMIC DNA]</scope>
    <source>
        <strain evidence="2">IMI 349063</strain>
    </source>
</reference>
<dbReference type="HOGENOM" id="CLU_2800878_0_0_1"/>
<dbReference type="EMBL" id="CACQ02003622">
    <property type="protein sequence ID" value="CCF39660.1"/>
    <property type="molecule type" value="Genomic_DNA"/>
</dbReference>
<evidence type="ECO:0000313" key="1">
    <source>
        <dbReference type="EMBL" id="CCF39660.1"/>
    </source>
</evidence>
<protein>
    <submittedName>
        <fullName evidence="1">Uncharacterized protein</fullName>
    </submittedName>
</protein>
<proteinExistence type="predicted"/>